<dbReference type="InterPro" id="IPR013783">
    <property type="entry name" value="Ig-like_fold"/>
</dbReference>
<gene>
    <name evidence="2" type="ORF">IC230_22200</name>
</gene>
<reference evidence="2" key="1">
    <citation type="submission" date="2020-09" db="EMBL/GenBank/DDBJ databases">
        <authorList>
            <person name="Kim M.K."/>
        </authorList>
    </citation>
    <scope>NUCLEOTIDE SEQUENCE</scope>
    <source>
        <strain evidence="2">BT704</strain>
    </source>
</reference>
<dbReference type="EMBL" id="JACXAA010000009">
    <property type="protein sequence ID" value="MBD2755632.1"/>
    <property type="molecule type" value="Genomic_DNA"/>
</dbReference>
<evidence type="ECO:0000259" key="1">
    <source>
        <dbReference type="Pfam" id="PF13229"/>
    </source>
</evidence>
<dbReference type="AlphaFoldDB" id="A0A927GF87"/>
<dbReference type="Pfam" id="PF13229">
    <property type="entry name" value="Beta_helix"/>
    <property type="match status" value="1"/>
</dbReference>
<name>A0A927GF87_9BACT</name>
<evidence type="ECO:0000313" key="2">
    <source>
        <dbReference type="EMBL" id="MBD2755632.1"/>
    </source>
</evidence>
<feature type="domain" description="Right handed beta helix" evidence="1">
    <location>
        <begin position="134"/>
        <end position="250"/>
    </location>
</feature>
<organism evidence="2 3">
    <name type="scientific">Spirosoma validum</name>
    <dbReference type="NCBI Taxonomy" id="2771355"/>
    <lineage>
        <taxon>Bacteria</taxon>
        <taxon>Pseudomonadati</taxon>
        <taxon>Bacteroidota</taxon>
        <taxon>Cytophagia</taxon>
        <taxon>Cytophagales</taxon>
        <taxon>Cytophagaceae</taxon>
        <taxon>Spirosoma</taxon>
    </lineage>
</organism>
<proteinExistence type="predicted"/>
<dbReference type="InterPro" id="IPR039448">
    <property type="entry name" value="Beta_helix"/>
</dbReference>
<accession>A0A927GF87</accession>
<dbReference type="Proteomes" id="UP000653797">
    <property type="component" value="Unassembled WGS sequence"/>
</dbReference>
<evidence type="ECO:0000313" key="3">
    <source>
        <dbReference type="Proteomes" id="UP000653797"/>
    </source>
</evidence>
<sequence>MTLDGTASRDPQGLPLTYQWTIIRKPATSVNATLAGPTTAKPTFMPDEVGEYELTMTASNGKDTRSDNVLVTASAAQPMTINADITVQTILDDRIANPNLPDYIVTKSIAVKHELTIRPGVVIAFERDVRFDINANGGILIAKGTADKKIRFVGVNPTKGYWAGIMVYSGSNANVLEQVEVLQAGSRTLLDNKKAGITLFKESQIVLKNSLIAQNDGYGLFANEEAILREFTANTFSANTEAGILLVTDNVAKLDAASVFTNGNGRNVIEINGDYIGENGQSAEIIWGGFTDKTPYRLLNDVAVRSGWKLNPGVTVEAGRDISIHINESGYLTAKGTDTQKVRFTGAGTTAAYWKGILCLSASAKNTIENAEILNAGSSSLAAGNRANLLLYGDSVLMSVRKTRIGGSGGYGIYVASGANLNDDATNSNTFDGNAQANVEHEN</sequence>
<dbReference type="InterPro" id="IPR012334">
    <property type="entry name" value="Pectin_lyas_fold"/>
</dbReference>
<dbReference type="Gene3D" id="2.60.40.10">
    <property type="entry name" value="Immunoglobulins"/>
    <property type="match status" value="1"/>
</dbReference>
<protein>
    <submittedName>
        <fullName evidence="2">Right-handed parallel beta-helix repeat-containing protein</fullName>
    </submittedName>
</protein>
<comment type="caution">
    <text evidence="2">The sequence shown here is derived from an EMBL/GenBank/DDBJ whole genome shotgun (WGS) entry which is preliminary data.</text>
</comment>
<dbReference type="Gene3D" id="2.160.20.10">
    <property type="entry name" value="Single-stranded right-handed beta-helix, Pectin lyase-like"/>
    <property type="match status" value="1"/>
</dbReference>
<dbReference type="Pfam" id="PF22352">
    <property type="entry name" value="K319L-like_PKD"/>
    <property type="match status" value="1"/>
</dbReference>
<keyword evidence="3" id="KW-1185">Reference proteome</keyword>